<dbReference type="InterPro" id="IPR029056">
    <property type="entry name" value="Ribokinase-like"/>
</dbReference>
<protein>
    <recommendedName>
        <fullName evidence="5">Carbohydrate kinase PfkB domain-containing protein</fullName>
    </recommendedName>
</protein>
<dbReference type="EMBL" id="CP033912">
    <property type="protein sequence ID" value="AZA97239.1"/>
    <property type="molecule type" value="Genomic_DNA"/>
</dbReference>
<evidence type="ECO:0000313" key="2">
    <source>
        <dbReference type="EMBL" id="AZA97239.1"/>
    </source>
</evidence>
<dbReference type="SUPFAM" id="SSF53613">
    <property type="entry name" value="Ribokinase-like"/>
    <property type="match status" value="1"/>
</dbReference>
<keyword evidence="4" id="KW-1185">Reference proteome</keyword>
<dbReference type="EMBL" id="CP033915">
    <property type="protein sequence ID" value="AZA88698.1"/>
    <property type="molecule type" value="Genomic_DNA"/>
</dbReference>
<reference evidence="3 4" key="1">
    <citation type="submission" date="2018-11" db="EMBL/GenBank/DDBJ databases">
        <title>Proposal to divide the Flavobacteriaceae and reorganize its genera based on Amino Acid Identity values calculated from whole genome sequences.</title>
        <authorList>
            <person name="Nicholson A.C."/>
            <person name="Gulvik C.A."/>
            <person name="Whitney A.M."/>
            <person name="Humrighouse B.W."/>
            <person name="Bell M."/>
            <person name="Holmes B."/>
            <person name="Steigerwalt A.G."/>
            <person name="Villarma A."/>
            <person name="Sheth M."/>
            <person name="Batra D."/>
            <person name="Pryor J."/>
            <person name="Bernardet J.-F."/>
            <person name="Hugo C."/>
            <person name="Kampfer P."/>
            <person name="Newman J."/>
            <person name="McQuiston J.R."/>
        </authorList>
    </citation>
    <scope>NUCLEOTIDE SEQUENCE [LARGE SCALE GENOMIC DNA]</scope>
    <source>
        <strain evidence="1 3">G0207</strain>
        <strain evidence="2 4">H5143</strain>
    </source>
</reference>
<evidence type="ECO:0000313" key="1">
    <source>
        <dbReference type="EMBL" id="AZA88698.1"/>
    </source>
</evidence>
<organism evidence="1 3">
    <name type="scientific">Chryseobacterium shandongense</name>
    <dbReference type="NCBI Taxonomy" id="1493872"/>
    <lineage>
        <taxon>Bacteria</taxon>
        <taxon>Pseudomonadati</taxon>
        <taxon>Bacteroidota</taxon>
        <taxon>Flavobacteriia</taxon>
        <taxon>Flavobacteriales</taxon>
        <taxon>Weeksellaceae</taxon>
        <taxon>Chryseobacterium group</taxon>
        <taxon>Chryseobacterium</taxon>
    </lineage>
</organism>
<dbReference type="Pfam" id="PF05014">
    <property type="entry name" value="Nuc_deoxyrib_tr"/>
    <property type="match status" value="1"/>
</dbReference>
<dbReference type="Gene3D" id="3.40.50.450">
    <property type="match status" value="1"/>
</dbReference>
<dbReference type="Proteomes" id="UP000274073">
    <property type="component" value="Chromosome"/>
</dbReference>
<evidence type="ECO:0000313" key="3">
    <source>
        <dbReference type="Proteomes" id="UP000274073"/>
    </source>
</evidence>
<dbReference type="AlphaFoldDB" id="A0AAD1DND7"/>
<evidence type="ECO:0008006" key="5">
    <source>
        <dbReference type="Google" id="ProtNLM"/>
    </source>
</evidence>
<dbReference type="InterPro" id="IPR007710">
    <property type="entry name" value="Nucleoside_deoxyribTrfase"/>
</dbReference>
<sequence length="436" mass="50101">MFLPMHKVCLVGDVIVDVTLKNKNEDLKMRFGGIIHSARAFWAIGHEFGLGYISPTYLDTRIFDFSTHWNNPKLIKVADTLNAPNLILNEEAREVGDQGYELILREEIEYKYHDFDFDKFEKVLITSGQFDIQKILNRTEGKQVSIELANLDYQQLLDLNYKFNNIYISTSSHIFKSFIESHSFTFEAFSALFKDICSILIFKENRGGTRVYNFSENKTYQVSSQTKPIQHSVGVGDVFNAIFEASIYNDIQKDLALSSFVAMEYASTTFPVNFKNSVEQLLKTNIDDLVNLQGVILNWEKRNAINIYIAAPDFDFVDTKLIDKLEQSLTYHNFSPRRPVKENGQMKEDDTMEQKKEFYIKDHEILKDCKIVIAALLYNDPGTLVEIGIASERKIPVLLYDPYNIAKNCMLTNSCKIVTSNMDEIISEVFTISSDL</sequence>
<dbReference type="GO" id="GO:0003824">
    <property type="term" value="F:catalytic activity"/>
    <property type="evidence" value="ECO:0007669"/>
    <property type="project" value="UniProtKB-ARBA"/>
</dbReference>
<dbReference type="SUPFAM" id="SSF52309">
    <property type="entry name" value="N-(deoxy)ribosyltransferase-like"/>
    <property type="match status" value="1"/>
</dbReference>
<dbReference type="Proteomes" id="UP000281741">
    <property type="component" value="Chromosome"/>
</dbReference>
<gene>
    <name evidence="1" type="ORF">EG349_18935</name>
    <name evidence="2" type="ORF">EG353_17650</name>
</gene>
<evidence type="ECO:0000313" key="4">
    <source>
        <dbReference type="Proteomes" id="UP000281741"/>
    </source>
</evidence>
<name>A0AAD1DND7_9FLAO</name>
<proteinExistence type="predicted"/>
<accession>A0AAD1DND7</accession>